<dbReference type="Gene3D" id="2.60.120.10">
    <property type="entry name" value="Jelly Rolls"/>
    <property type="match status" value="1"/>
</dbReference>
<evidence type="ECO:0000313" key="1">
    <source>
        <dbReference type="EMBL" id="QCX40405.1"/>
    </source>
</evidence>
<dbReference type="EMBL" id="CP040749">
    <property type="protein sequence ID" value="QCX40405.1"/>
    <property type="molecule type" value="Genomic_DNA"/>
</dbReference>
<keyword evidence="2" id="KW-1185">Reference proteome</keyword>
<sequence length="135" mass="15504">MSLIESYSVKEAGFNPFLIREGWQIAQLNFFEEQHINNINKMEVHHDTDEVFILLEGKAVLISGAIKDNVIKFSADIVKPYVVYNVPKNVWHNIAMEEGCKLLIVEKSGTHINDVEYMPLNIAQINDLKIEAKKY</sequence>
<reference evidence="1 2" key="1">
    <citation type="submission" date="2019-05" db="EMBL/GenBank/DDBJ databases">
        <title>Algicella ahnfeltiae gen. nov., sp. nov., a novel marine bacterium of the family Flavobacteriaceae isolated from a red alga.</title>
        <authorList>
            <person name="Nedashkovskaya O.I."/>
            <person name="Kukhlevskiy A.D."/>
            <person name="Kim S.-G."/>
            <person name="Zhukova N.V."/>
            <person name="Mikhailov V.V."/>
        </authorList>
    </citation>
    <scope>NUCLEOTIDE SEQUENCE [LARGE SCALE GENOMIC DNA]</scope>
    <source>
        <strain evidence="1 2">10Alg115</strain>
    </source>
</reference>
<organism evidence="1 2">
    <name type="scientific">Aureibaculum algae</name>
    <dbReference type="NCBI Taxonomy" id="2584122"/>
    <lineage>
        <taxon>Bacteria</taxon>
        <taxon>Pseudomonadati</taxon>
        <taxon>Bacteroidota</taxon>
        <taxon>Flavobacteriia</taxon>
        <taxon>Flavobacteriales</taxon>
        <taxon>Flavobacteriaceae</taxon>
        <taxon>Aureibaculum</taxon>
    </lineage>
</organism>
<evidence type="ECO:0008006" key="3">
    <source>
        <dbReference type="Google" id="ProtNLM"/>
    </source>
</evidence>
<dbReference type="AlphaFoldDB" id="A0A5B7TU88"/>
<dbReference type="KEGG" id="fbe:FF125_18870"/>
<protein>
    <recommendedName>
        <fullName evidence="3">Cupin domain-containing protein</fullName>
    </recommendedName>
</protein>
<evidence type="ECO:0000313" key="2">
    <source>
        <dbReference type="Proteomes" id="UP000306229"/>
    </source>
</evidence>
<proteinExistence type="predicted"/>
<dbReference type="InterPro" id="IPR014710">
    <property type="entry name" value="RmlC-like_jellyroll"/>
</dbReference>
<dbReference type="Proteomes" id="UP000306229">
    <property type="component" value="Chromosome"/>
</dbReference>
<dbReference type="RefSeq" id="WP_138951396.1">
    <property type="nucleotide sequence ID" value="NZ_CP040749.1"/>
</dbReference>
<dbReference type="InterPro" id="IPR011051">
    <property type="entry name" value="RmlC_Cupin_sf"/>
</dbReference>
<dbReference type="OrthoDB" id="9798066at2"/>
<gene>
    <name evidence="1" type="ORF">FF125_18870</name>
</gene>
<dbReference type="SUPFAM" id="SSF51182">
    <property type="entry name" value="RmlC-like cupins"/>
    <property type="match status" value="1"/>
</dbReference>
<accession>A0A5B7TU88</accession>
<name>A0A5B7TU88_9FLAO</name>